<dbReference type="InterPro" id="IPR006652">
    <property type="entry name" value="Kelch_1"/>
</dbReference>
<dbReference type="SMART" id="SM00612">
    <property type="entry name" value="Kelch"/>
    <property type="match status" value="3"/>
</dbReference>
<organism evidence="4 5">
    <name type="scientific">Acidothermus cellulolyticus (strain ATCC 43068 / DSM 8971 / 11B)</name>
    <dbReference type="NCBI Taxonomy" id="351607"/>
    <lineage>
        <taxon>Bacteria</taxon>
        <taxon>Bacillati</taxon>
        <taxon>Actinomycetota</taxon>
        <taxon>Actinomycetes</taxon>
        <taxon>Acidothermales</taxon>
        <taxon>Acidothermaceae</taxon>
        <taxon>Acidothermus</taxon>
    </lineage>
</organism>
<dbReference type="eggNOG" id="COG3391">
    <property type="taxonomic scope" value="Bacteria"/>
</dbReference>
<evidence type="ECO:0000256" key="1">
    <source>
        <dbReference type="ARBA" id="ARBA00022441"/>
    </source>
</evidence>
<dbReference type="RefSeq" id="WP_011718865.1">
    <property type="nucleotide sequence ID" value="NC_008578.1"/>
</dbReference>
<evidence type="ECO:0000313" key="5">
    <source>
        <dbReference type="Proteomes" id="UP000008221"/>
    </source>
</evidence>
<gene>
    <name evidence="4" type="ordered locus">Acel_0025</name>
</gene>
<dbReference type="SUPFAM" id="SSF117281">
    <property type="entry name" value="Kelch motif"/>
    <property type="match status" value="2"/>
</dbReference>
<dbReference type="Gene3D" id="2.120.10.80">
    <property type="entry name" value="Kelch-type beta propeller"/>
    <property type="match status" value="2"/>
</dbReference>
<dbReference type="InterPro" id="IPR015915">
    <property type="entry name" value="Kelch-typ_b-propeller"/>
</dbReference>
<dbReference type="InParanoid" id="A0LQU1"/>
<keyword evidence="2" id="KW-0677">Repeat</keyword>
<evidence type="ECO:0000313" key="4">
    <source>
        <dbReference type="EMBL" id="ABK51801.1"/>
    </source>
</evidence>
<name>A0LQU1_ACIC1</name>
<evidence type="ECO:0000256" key="2">
    <source>
        <dbReference type="ARBA" id="ARBA00022737"/>
    </source>
</evidence>
<dbReference type="KEGG" id="ace:Acel_0025"/>
<dbReference type="AlphaFoldDB" id="A0LQU1"/>
<dbReference type="PANTHER" id="PTHR45632">
    <property type="entry name" value="LD33804P"/>
    <property type="match status" value="1"/>
</dbReference>
<dbReference type="Pfam" id="PF24681">
    <property type="entry name" value="Kelch_KLHDC2_KLHL20_DRC7"/>
    <property type="match status" value="1"/>
</dbReference>
<protein>
    <submittedName>
        <fullName evidence="4">Kelch repeat-containing protein</fullName>
    </submittedName>
</protein>
<reference evidence="4 5" key="1">
    <citation type="journal article" date="2009" name="Genome Res.">
        <title>Complete genome of the cellulolytic thermophile Acidothermus cellulolyticus 11B provides insights into its ecophysiological and evolutionary adaptations.</title>
        <authorList>
            <person name="Barabote R.D."/>
            <person name="Xie G."/>
            <person name="Leu D.H."/>
            <person name="Normand P."/>
            <person name="Necsulea A."/>
            <person name="Daubin V."/>
            <person name="Medigue C."/>
            <person name="Adney W.S."/>
            <person name="Xu X.C."/>
            <person name="Lapidus A."/>
            <person name="Parales R.E."/>
            <person name="Detter C."/>
            <person name="Pujic P."/>
            <person name="Bruce D."/>
            <person name="Lavire C."/>
            <person name="Challacombe J.F."/>
            <person name="Brettin T.S."/>
            <person name="Berry A.M."/>
        </authorList>
    </citation>
    <scope>NUCLEOTIDE SEQUENCE [LARGE SCALE GENOMIC DNA]</scope>
    <source>
        <strain evidence="5">ATCC 43068 / DSM 8971 / 11B</strain>
    </source>
</reference>
<dbReference type="Gene3D" id="2.120.10.30">
    <property type="entry name" value="TolB, C-terminal domain"/>
    <property type="match status" value="2"/>
</dbReference>
<keyword evidence="1" id="KW-0880">Kelch repeat</keyword>
<accession>A0LQU1</accession>
<dbReference type="Proteomes" id="UP000008221">
    <property type="component" value="Chromosome"/>
</dbReference>
<feature type="region of interest" description="Disordered" evidence="3">
    <location>
        <begin position="35"/>
        <end position="64"/>
    </location>
</feature>
<dbReference type="InterPro" id="IPR011042">
    <property type="entry name" value="6-blade_b-propeller_TolB-like"/>
</dbReference>
<evidence type="ECO:0000256" key="3">
    <source>
        <dbReference type="SAM" id="MobiDB-lite"/>
    </source>
</evidence>
<proteinExistence type="predicted"/>
<dbReference type="PANTHER" id="PTHR45632:SF3">
    <property type="entry name" value="KELCH-LIKE PROTEIN 32"/>
    <property type="match status" value="1"/>
</dbReference>
<dbReference type="STRING" id="351607.Acel_0025"/>
<sequence length="667" mass="69801">MPHRSEHGRLIRTSIAAAVGLSLAVTGCTASRQHSAATVEQHAPTAPVAPQPTPTANANPGPEPALGATTLPVRLPTPLSRLGAVPVNHRILLVGGLLANQQTTSSIEVFDPRAMTVSSAGHLPTPTHDAGSALLGDHAMIVGGGSASSTSTVQAVSLTGTASISGNLPAPRSDDAAASDGATLYIVGGYDGARELPDILATTDGRTFRPVGRLAVTVRYAAAYVDGNSLWIFGGEHNGQPTTDIQRFNRQTGQTSIAAHLPRPLAHEGVAVIGGHILLLGGTDGSHPQNTIYSFDPTTGAVTVVGSLPEAVSDMGVSVVDQTAYIIGGEALTAEQTVAPTTAIVAVAYRDVTPAAQSTGSPNPPFDGHLLIADRGNNRLLLVDARGHIVWQFPAQGAAASSFYFPDDAFFVDHGRAILSNQEGNNTIIEIAYPTGQTLRSYGKPGVAGSGAGLLHEPDDAYRLANGLTTVADANNCRVLVIGQDGRIVHQIGRTGDCVHRPPVSLGYPNGDTPLQDGNLLISEVNGSWISEYTLTDRLVWTVHLPLTYPSDPQQIGPDRYIVADYAKPGAIIEFDRAGRILWEYRVTAGRGMLDHPSLAEVLPTGFICVNDDYRHRVVIIDPSSQQIVWQYGIDDTSGTAPGLLNTPDGFDLLGPGGTTPTHPWTG</sequence>
<dbReference type="EMBL" id="CP000481">
    <property type="protein sequence ID" value="ABK51801.1"/>
    <property type="molecule type" value="Genomic_DNA"/>
</dbReference>
<dbReference type="PROSITE" id="PS51257">
    <property type="entry name" value="PROKAR_LIPOPROTEIN"/>
    <property type="match status" value="1"/>
</dbReference>
<dbReference type="HOGENOM" id="CLU_411429_0_0_11"/>
<dbReference type="SUPFAM" id="SSF101898">
    <property type="entry name" value="NHL repeat"/>
    <property type="match status" value="1"/>
</dbReference>
<keyword evidence="5" id="KW-1185">Reference proteome</keyword>